<dbReference type="Proteomes" id="UP001140087">
    <property type="component" value="Unassembled WGS sequence"/>
</dbReference>
<accession>A0ACC1KEG3</accession>
<organism evidence="1 2">
    <name type="scientific">Coemansia helicoidea</name>
    <dbReference type="NCBI Taxonomy" id="1286919"/>
    <lineage>
        <taxon>Eukaryota</taxon>
        <taxon>Fungi</taxon>
        <taxon>Fungi incertae sedis</taxon>
        <taxon>Zoopagomycota</taxon>
        <taxon>Kickxellomycotina</taxon>
        <taxon>Kickxellomycetes</taxon>
        <taxon>Kickxellales</taxon>
        <taxon>Kickxellaceae</taxon>
        <taxon>Coemansia</taxon>
    </lineage>
</organism>
<feature type="non-terminal residue" evidence="1">
    <location>
        <position position="1"/>
    </location>
</feature>
<sequence>GRRRRVRPRRPVYRRQRADCHGQPQLRQSAAEQKAATEGRRQQHRDGGSRRQGSGGSAERDQRPRCWRACGRQRAWQRVAGRPRQIRRGRLLCVPRPAERAGGQLGDRRLRGASQGQPRTRPPGEKGLGQGASAGAEEGQRRGGGQGRQLGCRRTKEARAQGPEPPDHQRH</sequence>
<proteinExistence type="predicted"/>
<keyword evidence="2" id="KW-1185">Reference proteome</keyword>
<evidence type="ECO:0000313" key="2">
    <source>
        <dbReference type="Proteomes" id="UP001140087"/>
    </source>
</evidence>
<name>A0ACC1KEG3_9FUNG</name>
<comment type="caution">
    <text evidence="1">The sequence shown here is derived from an EMBL/GenBank/DDBJ whole genome shotgun (WGS) entry which is preliminary data.</text>
</comment>
<dbReference type="EMBL" id="JANBUN010004038">
    <property type="protein sequence ID" value="KAJ2788560.1"/>
    <property type="molecule type" value="Genomic_DNA"/>
</dbReference>
<evidence type="ECO:0000313" key="1">
    <source>
        <dbReference type="EMBL" id="KAJ2788560.1"/>
    </source>
</evidence>
<reference evidence="1" key="1">
    <citation type="submission" date="2022-07" db="EMBL/GenBank/DDBJ databases">
        <title>Phylogenomic reconstructions and comparative analyses of Kickxellomycotina fungi.</title>
        <authorList>
            <person name="Reynolds N.K."/>
            <person name="Stajich J.E."/>
            <person name="Barry K."/>
            <person name="Grigoriev I.V."/>
            <person name="Crous P."/>
            <person name="Smith M.E."/>
        </authorList>
    </citation>
    <scope>NUCLEOTIDE SEQUENCE</scope>
    <source>
        <strain evidence="1">BCRC 34780</strain>
    </source>
</reference>
<gene>
    <name evidence="1" type="ORF">H4R21_006972</name>
</gene>
<feature type="non-terminal residue" evidence="1">
    <location>
        <position position="171"/>
    </location>
</feature>
<protein>
    <submittedName>
        <fullName evidence="1">Uncharacterized protein</fullName>
    </submittedName>
</protein>